<reference evidence="1 2" key="1">
    <citation type="journal article" date="2016" name="PLoS ONE">
        <title>Plasmid Characterization and Chromosome Analysis of Two netF+ Clostridium perfringens Isolates Associated with Foal and Canine Necrotizing Enteritis.</title>
        <authorList>
            <person name="Mehdizadeh Gohari I."/>
            <person name="Kropinski A.M."/>
            <person name="Weese S.J."/>
            <person name="Parreira V.R."/>
            <person name="Whitehead A.E."/>
            <person name="Boerlin P."/>
            <person name="Prescott J.F."/>
        </authorList>
    </citation>
    <scope>NUCLEOTIDE SEQUENCE [LARGE SCALE GENOMIC DNA]</scope>
    <source>
        <strain evidence="1 2">JP838</strain>
        <plasmid evidence="2">Plasmid pJFP838A</plasmid>
    </source>
</reference>
<dbReference type="InterPro" id="IPR026906">
    <property type="entry name" value="LRR_5"/>
</dbReference>
<evidence type="ECO:0000313" key="2">
    <source>
        <dbReference type="Proteomes" id="UP000070260"/>
    </source>
</evidence>
<keyword evidence="1" id="KW-0614">Plasmid</keyword>
<proteinExistence type="predicted"/>
<dbReference type="Gene3D" id="3.80.10.10">
    <property type="entry name" value="Ribonuclease Inhibitor"/>
    <property type="match status" value="1"/>
</dbReference>
<dbReference type="OrthoDB" id="9762883at2"/>
<dbReference type="RefSeq" id="WP_061429813.1">
    <property type="nucleotide sequence ID" value="NZ_CATNZX010000014.1"/>
</dbReference>
<protein>
    <submittedName>
        <fullName evidence="1">Leucine-rich cell surface protein</fullName>
    </submittedName>
</protein>
<organism evidence="1 2">
    <name type="scientific">Clostridium perfringens</name>
    <dbReference type="NCBI Taxonomy" id="1502"/>
    <lineage>
        <taxon>Bacteria</taxon>
        <taxon>Bacillati</taxon>
        <taxon>Bacillota</taxon>
        <taxon>Clostridia</taxon>
        <taxon>Eubacteriales</taxon>
        <taxon>Clostridiaceae</taxon>
        <taxon>Clostridium</taxon>
    </lineage>
</organism>
<dbReference type="InterPro" id="IPR032675">
    <property type="entry name" value="LRR_dom_sf"/>
</dbReference>
<dbReference type="AlphaFoldDB" id="A0A140GRR5"/>
<accession>A0A140GRR5</accession>
<geneLocation type="plasmid" evidence="1 2">
    <name>pJFP838A</name>
</geneLocation>
<sequence>MEYLNGFEFRKVENGYEINGYWGKERECLTLPSEFKNKPIIGIGENAFIFDNIKKIILSDGIEYIKEFAFACCDCEEVVLPNSLKFIAPFAFDNCNLKKINLPEGVR</sequence>
<gene>
    <name evidence="1" type="ORF">JFP838_pA0308</name>
</gene>
<dbReference type="Proteomes" id="UP000070260">
    <property type="component" value="Plasmid pJFP838A"/>
</dbReference>
<evidence type="ECO:0000313" key="1">
    <source>
        <dbReference type="EMBL" id="AMN31224.1"/>
    </source>
</evidence>
<dbReference type="EMBL" id="CP013615">
    <property type="protein sequence ID" value="AMN31224.1"/>
    <property type="molecule type" value="Genomic_DNA"/>
</dbReference>
<dbReference type="Pfam" id="PF13306">
    <property type="entry name" value="LRR_5"/>
    <property type="match status" value="1"/>
</dbReference>
<dbReference type="PATRIC" id="fig|1502.177.peg.3517"/>
<name>A0A140GRR5_CLOPF</name>